<feature type="signal peptide" evidence="1">
    <location>
        <begin position="1"/>
        <end position="17"/>
    </location>
</feature>
<accession>A0A2S7II23</accession>
<dbReference type="Proteomes" id="UP000239590">
    <property type="component" value="Unassembled WGS sequence"/>
</dbReference>
<name>A0A2S7II23_9BACT</name>
<evidence type="ECO:0000256" key="1">
    <source>
        <dbReference type="SAM" id="SignalP"/>
    </source>
</evidence>
<evidence type="ECO:0000313" key="3">
    <source>
        <dbReference type="Proteomes" id="UP000239590"/>
    </source>
</evidence>
<gene>
    <name evidence="2" type="ORF">C5O19_19710</name>
</gene>
<keyword evidence="3" id="KW-1185">Reference proteome</keyword>
<dbReference type="AlphaFoldDB" id="A0A2S7II23"/>
<sequence length="207" mass="23302">MNKYLIYAILTTLAALASCKTVDYDWENYTTTATPKATLNLQTSALPTVQTAKVSFFNLKDPNFATSQVFEWTLDANNIGDSPVQSIDVYVSYNKRESSPPAYPITLSLAGVQPTERQFPLPSTVAKTDILYESVTQFPKTYRFTPTQLAQITNTDLSKVAVNDYFLFKFILTMQNGKRIVQFQDNACDESRGEPCDCRIGVRFKNQ</sequence>
<proteinExistence type="predicted"/>
<dbReference type="PROSITE" id="PS51257">
    <property type="entry name" value="PROKAR_LIPOPROTEIN"/>
    <property type="match status" value="1"/>
</dbReference>
<evidence type="ECO:0000313" key="2">
    <source>
        <dbReference type="EMBL" id="PQA55639.1"/>
    </source>
</evidence>
<reference evidence="3" key="1">
    <citation type="submission" date="2018-02" db="EMBL/GenBank/DDBJ databases">
        <title>Genome sequencing of Solimonas sp. HR-BB.</title>
        <authorList>
            <person name="Lee Y."/>
            <person name="Jeon C.O."/>
        </authorList>
    </citation>
    <scope>NUCLEOTIDE SEQUENCE [LARGE SCALE GENOMIC DNA]</scope>
    <source>
        <strain evidence="3">HR-U</strain>
    </source>
</reference>
<evidence type="ECO:0008006" key="4">
    <source>
        <dbReference type="Google" id="ProtNLM"/>
    </source>
</evidence>
<comment type="caution">
    <text evidence="2">The sequence shown here is derived from an EMBL/GenBank/DDBJ whole genome shotgun (WGS) entry which is preliminary data.</text>
</comment>
<protein>
    <recommendedName>
        <fullName evidence="4">Lipoprotein</fullName>
    </recommendedName>
</protein>
<dbReference type="OrthoDB" id="649906at2"/>
<feature type="chain" id="PRO_5015478218" description="Lipoprotein" evidence="1">
    <location>
        <begin position="18"/>
        <end position="207"/>
    </location>
</feature>
<organism evidence="2 3">
    <name type="scientific">Siphonobacter curvatus</name>
    <dbReference type="NCBI Taxonomy" id="2094562"/>
    <lineage>
        <taxon>Bacteria</taxon>
        <taxon>Pseudomonadati</taxon>
        <taxon>Bacteroidota</taxon>
        <taxon>Cytophagia</taxon>
        <taxon>Cytophagales</taxon>
        <taxon>Cytophagaceae</taxon>
        <taxon>Siphonobacter</taxon>
    </lineage>
</organism>
<dbReference type="EMBL" id="PTRA01000004">
    <property type="protein sequence ID" value="PQA55639.1"/>
    <property type="molecule type" value="Genomic_DNA"/>
</dbReference>
<keyword evidence="1" id="KW-0732">Signal</keyword>